<organism evidence="2 3">
    <name type="scientific">Clostridium facile</name>
    <dbReference type="NCBI Taxonomy" id="2763035"/>
    <lineage>
        <taxon>Bacteria</taxon>
        <taxon>Bacillati</taxon>
        <taxon>Bacillota</taxon>
        <taxon>Clostridia</taxon>
        <taxon>Eubacteriales</taxon>
        <taxon>Clostridiaceae</taxon>
        <taxon>Clostridium</taxon>
    </lineage>
</organism>
<reference evidence="2 3" key="1">
    <citation type="submission" date="2020-08" db="EMBL/GenBank/DDBJ databases">
        <title>Genome public.</title>
        <authorList>
            <person name="Liu C."/>
            <person name="Sun Q."/>
        </authorList>
    </citation>
    <scope>NUCLEOTIDE SEQUENCE [LARGE SCALE GENOMIC DNA]</scope>
    <source>
        <strain evidence="2 3">NSJ-27</strain>
    </source>
</reference>
<dbReference type="RefSeq" id="WP_069988697.1">
    <property type="nucleotide sequence ID" value="NZ_JACOQK010000001.1"/>
</dbReference>
<feature type="coiled-coil region" evidence="1">
    <location>
        <begin position="47"/>
        <end position="81"/>
    </location>
</feature>
<evidence type="ECO:0000313" key="2">
    <source>
        <dbReference type="EMBL" id="MBC5787006.1"/>
    </source>
</evidence>
<keyword evidence="1" id="KW-0175">Coiled coil</keyword>
<gene>
    <name evidence="2" type="ORF">H8Z77_03070</name>
</gene>
<evidence type="ECO:0000256" key="1">
    <source>
        <dbReference type="SAM" id="Coils"/>
    </source>
</evidence>
<evidence type="ECO:0000313" key="3">
    <source>
        <dbReference type="Proteomes" id="UP000649151"/>
    </source>
</evidence>
<comment type="caution">
    <text evidence="2">The sequence shown here is derived from an EMBL/GenBank/DDBJ whole genome shotgun (WGS) entry which is preliminary data.</text>
</comment>
<sequence>MDHEELLQQLTSVLQAQTESIHQKIELETGKIWLHIENKIEPTMNLILENQSDIINHRQKVDQLEQKIEDLQLQVLALQNVVQTNAK</sequence>
<dbReference type="Proteomes" id="UP000649151">
    <property type="component" value="Unassembled WGS sequence"/>
</dbReference>
<proteinExistence type="predicted"/>
<accession>A0ABR7IPE1</accession>
<dbReference type="EMBL" id="JACOQK010000001">
    <property type="protein sequence ID" value="MBC5787006.1"/>
    <property type="molecule type" value="Genomic_DNA"/>
</dbReference>
<name>A0ABR7IPE1_9CLOT</name>
<keyword evidence="3" id="KW-1185">Reference proteome</keyword>
<protein>
    <submittedName>
        <fullName evidence="2">Uncharacterized protein</fullName>
    </submittedName>
</protein>